<dbReference type="SUPFAM" id="SSF81321">
    <property type="entry name" value="Family A G protein-coupled receptor-like"/>
    <property type="match status" value="1"/>
</dbReference>
<organism evidence="2 3">
    <name type="scientific">Pinctada imbricata</name>
    <name type="common">Atlantic pearl-oyster</name>
    <name type="synonym">Pinctada martensii</name>
    <dbReference type="NCBI Taxonomy" id="66713"/>
    <lineage>
        <taxon>Eukaryota</taxon>
        <taxon>Metazoa</taxon>
        <taxon>Spiralia</taxon>
        <taxon>Lophotrochozoa</taxon>
        <taxon>Mollusca</taxon>
        <taxon>Bivalvia</taxon>
        <taxon>Autobranchia</taxon>
        <taxon>Pteriomorphia</taxon>
        <taxon>Pterioida</taxon>
        <taxon>Pterioidea</taxon>
        <taxon>Pteriidae</taxon>
        <taxon>Pinctada</taxon>
    </lineage>
</organism>
<evidence type="ECO:0000313" key="2">
    <source>
        <dbReference type="EMBL" id="KAK3098849.1"/>
    </source>
</evidence>
<gene>
    <name evidence="2" type="ORF">FSP39_023708</name>
</gene>
<dbReference type="Gene3D" id="1.20.1070.10">
    <property type="entry name" value="Rhodopsin 7-helix transmembrane proteins"/>
    <property type="match status" value="1"/>
</dbReference>
<name>A0AA89BY88_PINIB</name>
<dbReference type="Proteomes" id="UP001186944">
    <property type="component" value="Unassembled WGS sequence"/>
</dbReference>
<reference evidence="2" key="1">
    <citation type="submission" date="2019-08" db="EMBL/GenBank/DDBJ databases">
        <title>The improved chromosome-level genome for the pearl oyster Pinctada fucata martensii using PacBio sequencing and Hi-C.</title>
        <authorList>
            <person name="Zheng Z."/>
        </authorList>
    </citation>
    <scope>NUCLEOTIDE SEQUENCE</scope>
    <source>
        <strain evidence="2">ZZ-2019</strain>
        <tissue evidence="2">Adductor muscle</tissue>
    </source>
</reference>
<keyword evidence="3" id="KW-1185">Reference proteome</keyword>
<keyword evidence="1" id="KW-0472">Membrane</keyword>
<keyword evidence="1" id="KW-0812">Transmembrane</keyword>
<keyword evidence="1" id="KW-1133">Transmembrane helix</keyword>
<dbReference type="EMBL" id="VSWD01000007">
    <property type="protein sequence ID" value="KAK3098849.1"/>
    <property type="molecule type" value="Genomic_DNA"/>
</dbReference>
<feature type="transmembrane region" description="Helical" evidence="1">
    <location>
        <begin position="31"/>
        <end position="49"/>
    </location>
</feature>
<accession>A0AA89BY88</accession>
<proteinExistence type="predicted"/>
<protein>
    <submittedName>
        <fullName evidence="2">Uncharacterized protein</fullName>
    </submittedName>
</protein>
<dbReference type="AlphaFoldDB" id="A0AA89BY88"/>
<evidence type="ECO:0000256" key="1">
    <source>
        <dbReference type="SAM" id="Phobius"/>
    </source>
</evidence>
<evidence type="ECO:0000313" key="3">
    <source>
        <dbReference type="Proteomes" id="UP001186944"/>
    </source>
</evidence>
<comment type="caution">
    <text evidence="2">The sequence shown here is derived from an EMBL/GenBank/DDBJ whole genome shotgun (WGS) entry which is preliminary data.</text>
</comment>
<sequence>MCWTPYFFMVSWFWIDKKSAQSIDPKVQRGLFIFAVSSACIDPMVYGMFTTAFRREARKWQGWFKERLSKMGLYTTTPNTAIEHENFK</sequence>